<comment type="caution">
    <text evidence="4">The sequence shown here is derived from an EMBL/GenBank/DDBJ whole genome shotgun (WGS) entry which is preliminary data.</text>
</comment>
<evidence type="ECO:0000313" key="5">
    <source>
        <dbReference type="Proteomes" id="UP001500909"/>
    </source>
</evidence>
<accession>A0ABN0ZGY6</accession>
<dbReference type="InterPro" id="IPR036938">
    <property type="entry name" value="PAP2/HPO_sf"/>
</dbReference>
<feature type="transmembrane region" description="Helical" evidence="2">
    <location>
        <begin position="91"/>
        <end position="113"/>
    </location>
</feature>
<feature type="region of interest" description="Disordered" evidence="1">
    <location>
        <begin position="41"/>
        <end position="84"/>
    </location>
</feature>
<evidence type="ECO:0000313" key="4">
    <source>
        <dbReference type="EMBL" id="GAA0446868.1"/>
    </source>
</evidence>
<gene>
    <name evidence="4" type="ORF">GCM10010361_08510</name>
</gene>
<feature type="compositionally biased region" description="Polar residues" evidence="1">
    <location>
        <begin position="22"/>
        <end position="31"/>
    </location>
</feature>
<dbReference type="Pfam" id="PF01569">
    <property type="entry name" value="PAP2"/>
    <property type="match status" value="1"/>
</dbReference>
<dbReference type="EMBL" id="BAAABY010000008">
    <property type="protein sequence ID" value="GAA0446868.1"/>
    <property type="molecule type" value="Genomic_DNA"/>
</dbReference>
<dbReference type="Gene3D" id="1.20.144.10">
    <property type="entry name" value="Phosphatidic acid phosphatase type 2/haloperoxidase"/>
    <property type="match status" value="1"/>
</dbReference>
<keyword evidence="2" id="KW-1133">Transmembrane helix</keyword>
<organism evidence="4 5">
    <name type="scientific">Streptomyces olivaceiscleroticus</name>
    <dbReference type="NCBI Taxonomy" id="68245"/>
    <lineage>
        <taxon>Bacteria</taxon>
        <taxon>Bacillati</taxon>
        <taxon>Actinomycetota</taxon>
        <taxon>Actinomycetes</taxon>
        <taxon>Kitasatosporales</taxon>
        <taxon>Streptomycetaceae</taxon>
        <taxon>Streptomyces</taxon>
    </lineage>
</organism>
<sequence length="307" mass="31897">MIRLSEGHRSAVRFLQMRETPRSQGTASVARSTLPRLRPGCALAHTTGASGSGNPHRSDGRPPQTPRGARFTGQHGRPGTTPPVPGRPPFLLAYACTLAASLTLFALLTWQVAAHGALLRLDARLDRVLLGRALPAQLAELLADLGNLAVALPVLLIAAGYAGRRARAAGLPRWWVPPLAAAVAMGLVPALVGPLQAALARPAPPGVLAGATGFYPSGHAATAAVAYGAAALLLLPYVAAPYVRRLLLTVALVLILATGPGLVVRGYHWPLDVLGSWALSAALLTLWHGAVHGIPRRPATKDVPQTS</sequence>
<evidence type="ECO:0000256" key="2">
    <source>
        <dbReference type="SAM" id="Phobius"/>
    </source>
</evidence>
<feature type="region of interest" description="Disordered" evidence="1">
    <location>
        <begin position="15"/>
        <end position="34"/>
    </location>
</feature>
<feature type="transmembrane region" description="Helical" evidence="2">
    <location>
        <begin position="175"/>
        <end position="199"/>
    </location>
</feature>
<dbReference type="SUPFAM" id="SSF48317">
    <property type="entry name" value="Acid phosphatase/Vanadium-dependent haloperoxidase"/>
    <property type="match status" value="1"/>
</dbReference>
<proteinExistence type="predicted"/>
<reference evidence="4 5" key="1">
    <citation type="journal article" date="2019" name="Int. J. Syst. Evol. Microbiol.">
        <title>The Global Catalogue of Microorganisms (GCM) 10K type strain sequencing project: providing services to taxonomists for standard genome sequencing and annotation.</title>
        <authorList>
            <consortium name="The Broad Institute Genomics Platform"/>
            <consortium name="The Broad Institute Genome Sequencing Center for Infectious Disease"/>
            <person name="Wu L."/>
            <person name="Ma J."/>
        </authorList>
    </citation>
    <scope>NUCLEOTIDE SEQUENCE [LARGE SCALE GENOMIC DNA]</scope>
    <source>
        <strain evidence="4 5">JCM 4805</strain>
    </source>
</reference>
<dbReference type="InterPro" id="IPR000326">
    <property type="entry name" value="PAP2/HPO"/>
</dbReference>
<evidence type="ECO:0000259" key="3">
    <source>
        <dbReference type="Pfam" id="PF01569"/>
    </source>
</evidence>
<protein>
    <recommendedName>
        <fullName evidence="3">Phosphatidic acid phosphatase type 2/haloperoxidase domain-containing protein</fullName>
    </recommendedName>
</protein>
<feature type="transmembrane region" description="Helical" evidence="2">
    <location>
        <begin position="145"/>
        <end position="163"/>
    </location>
</feature>
<feature type="transmembrane region" description="Helical" evidence="2">
    <location>
        <begin position="219"/>
        <end position="239"/>
    </location>
</feature>
<keyword evidence="2" id="KW-0812">Transmembrane</keyword>
<dbReference type="Proteomes" id="UP001500909">
    <property type="component" value="Unassembled WGS sequence"/>
</dbReference>
<feature type="transmembrane region" description="Helical" evidence="2">
    <location>
        <begin position="273"/>
        <end position="291"/>
    </location>
</feature>
<feature type="domain" description="Phosphatidic acid phosphatase type 2/haloperoxidase" evidence="3">
    <location>
        <begin position="212"/>
        <end position="289"/>
    </location>
</feature>
<keyword evidence="5" id="KW-1185">Reference proteome</keyword>
<keyword evidence="2" id="KW-0472">Membrane</keyword>
<evidence type="ECO:0000256" key="1">
    <source>
        <dbReference type="SAM" id="MobiDB-lite"/>
    </source>
</evidence>
<name>A0ABN0ZGY6_9ACTN</name>
<feature type="transmembrane region" description="Helical" evidence="2">
    <location>
        <begin position="246"/>
        <end position="267"/>
    </location>
</feature>